<sequence>MLKNLENLLNLLSNKNLSYYEFILKANQIAELRDFFDIKDIDNWRILGLDIVKNIDKIELKTRTRQIDQQEFCIVDIETSGGINSGQIIEIGAIKVKNDTIISKFESFAYADFVPESITELTGISTADLKNAPPLNHVLEQFKQFLGVSVFVAHNVNFDYNFISTSLSRAGFGLLLNRKICTIELARRTIVSPKYGLGSLKELLGIKSTHHRALSDALAAFEIFKISLDNLPPSLNHVEELIKFSKTANRLYQNIKQQSALL</sequence>
<dbReference type="NCBIfam" id="TIGR00573">
    <property type="entry name" value="dnaq"/>
    <property type="match status" value="1"/>
</dbReference>
<protein>
    <submittedName>
        <fullName evidence="2">3'-5' exonuclease</fullName>
    </submittedName>
</protein>
<keyword evidence="2" id="KW-0378">Hydrolase</keyword>
<dbReference type="GO" id="GO:0004527">
    <property type="term" value="F:exonuclease activity"/>
    <property type="evidence" value="ECO:0007669"/>
    <property type="project" value="UniProtKB-KW"/>
</dbReference>
<gene>
    <name evidence="2" type="ORF">NYG85_02270</name>
</gene>
<dbReference type="SMART" id="SM00479">
    <property type="entry name" value="EXOIII"/>
    <property type="match status" value="1"/>
</dbReference>
<keyword evidence="2" id="KW-0540">Nuclease</keyword>
<reference evidence="2" key="1">
    <citation type="submission" date="2022-08" db="EMBL/GenBank/DDBJ databases">
        <authorList>
            <person name="Wang H."/>
        </authorList>
    </citation>
    <scope>NUCLEOTIDE SEQUENCE</scope>
    <source>
        <strain evidence="2">PS10</strain>
    </source>
</reference>
<feature type="domain" description="Exonuclease" evidence="1">
    <location>
        <begin position="71"/>
        <end position="233"/>
    </location>
</feature>
<comment type="caution">
    <text evidence="2">The sequence shown here is derived from an EMBL/GenBank/DDBJ whole genome shotgun (WGS) entry which is preliminary data.</text>
</comment>
<dbReference type="Pfam" id="PF00929">
    <property type="entry name" value="RNase_T"/>
    <property type="match status" value="1"/>
</dbReference>
<dbReference type="RefSeq" id="WP_284937135.1">
    <property type="nucleotide sequence ID" value="NZ_JANURM010000002.1"/>
</dbReference>
<name>A0ABT7HNB1_9BACT</name>
<dbReference type="NCBIfam" id="NF006316">
    <property type="entry name" value="PRK08517.1"/>
    <property type="match status" value="1"/>
</dbReference>
<keyword evidence="3" id="KW-1185">Reference proteome</keyword>
<keyword evidence="2" id="KW-0269">Exonuclease</keyword>
<dbReference type="InterPro" id="IPR006054">
    <property type="entry name" value="DnaQ"/>
</dbReference>
<reference evidence="2" key="2">
    <citation type="journal article" date="2023" name="Microorganisms">
        <title>Isolation and Genomic Characteristics of Cat-Borne Campylobacter felis sp. nov. and Sheep-Borne Campylobacter ovis sp. nov.</title>
        <authorList>
            <person name="Wang H."/>
            <person name="Li Y."/>
            <person name="Gu Y."/>
            <person name="Zhou G."/>
            <person name="Chen X."/>
            <person name="Zhang X."/>
            <person name="Shao Z."/>
            <person name="Zhang J."/>
            <person name="Zhang M."/>
        </authorList>
    </citation>
    <scope>NUCLEOTIDE SEQUENCE</scope>
    <source>
        <strain evidence="2">PS10</strain>
    </source>
</reference>
<organism evidence="2 3">
    <name type="scientific">Campylobacter gastrosuis</name>
    <dbReference type="NCBI Taxonomy" id="2974576"/>
    <lineage>
        <taxon>Bacteria</taxon>
        <taxon>Pseudomonadati</taxon>
        <taxon>Campylobacterota</taxon>
        <taxon>Epsilonproteobacteria</taxon>
        <taxon>Campylobacterales</taxon>
        <taxon>Campylobacteraceae</taxon>
        <taxon>Campylobacter</taxon>
    </lineage>
</organism>
<accession>A0ABT7HNB1</accession>
<proteinExistence type="predicted"/>
<dbReference type="PANTHER" id="PTHR30231:SF41">
    <property type="entry name" value="DNA POLYMERASE III SUBUNIT EPSILON"/>
    <property type="match status" value="1"/>
</dbReference>
<dbReference type="Proteomes" id="UP001173801">
    <property type="component" value="Unassembled WGS sequence"/>
</dbReference>
<dbReference type="CDD" id="cd06127">
    <property type="entry name" value="DEDDh"/>
    <property type="match status" value="1"/>
</dbReference>
<dbReference type="EMBL" id="JANURM010000002">
    <property type="protein sequence ID" value="MDL0088202.1"/>
    <property type="molecule type" value="Genomic_DNA"/>
</dbReference>
<dbReference type="InterPro" id="IPR036397">
    <property type="entry name" value="RNaseH_sf"/>
</dbReference>
<evidence type="ECO:0000313" key="2">
    <source>
        <dbReference type="EMBL" id="MDL0088202.1"/>
    </source>
</evidence>
<evidence type="ECO:0000313" key="3">
    <source>
        <dbReference type="Proteomes" id="UP001173801"/>
    </source>
</evidence>
<dbReference type="InterPro" id="IPR013520">
    <property type="entry name" value="Ribonucl_H"/>
</dbReference>
<dbReference type="InterPro" id="IPR012337">
    <property type="entry name" value="RNaseH-like_sf"/>
</dbReference>
<dbReference type="Gene3D" id="3.30.420.10">
    <property type="entry name" value="Ribonuclease H-like superfamily/Ribonuclease H"/>
    <property type="match status" value="1"/>
</dbReference>
<dbReference type="SUPFAM" id="SSF53098">
    <property type="entry name" value="Ribonuclease H-like"/>
    <property type="match status" value="1"/>
</dbReference>
<evidence type="ECO:0000259" key="1">
    <source>
        <dbReference type="SMART" id="SM00479"/>
    </source>
</evidence>
<dbReference type="PANTHER" id="PTHR30231">
    <property type="entry name" value="DNA POLYMERASE III SUBUNIT EPSILON"/>
    <property type="match status" value="1"/>
</dbReference>